<comment type="caution">
    <text evidence="2">The sequence shown here is derived from an EMBL/GenBank/DDBJ whole genome shotgun (WGS) entry which is preliminary data.</text>
</comment>
<gene>
    <name evidence="2" type="ORF">MSPICULIGERA_LOCUS317</name>
</gene>
<feature type="non-terminal residue" evidence="2">
    <location>
        <position position="160"/>
    </location>
</feature>
<keyword evidence="3" id="KW-1185">Reference proteome</keyword>
<evidence type="ECO:0000313" key="3">
    <source>
        <dbReference type="Proteomes" id="UP001177023"/>
    </source>
</evidence>
<dbReference type="SUPFAM" id="SSF47413">
    <property type="entry name" value="lambda repressor-like DNA-binding domains"/>
    <property type="match status" value="1"/>
</dbReference>
<dbReference type="AlphaFoldDB" id="A0AA36FP46"/>
<dbReference type="InterPro" id="IPR001387">
    <property type="entry name" value="Cro/C1-type_HTH"/>
</dbReference>
<proteinExistence type="predicted"/>
<accession>A0AA36FP46</accession>
<dbReference type="Proteomes" id="UP001177023">
    <property type="component" value="Unassembled WGS sequence"/>
</dbReference>
<dbReference type="SMART" id="SM00530">
    <property type="entry name" value="HTH_XRE"/>
    <property type="match status" value="1"/>
</dbReference>
<dbReference type="GO" id="GO:0003677">
    <property type="term" value="F:DNA binding"/>
    <property type="evidence" value="ECO:0007669"/>
    <property type="project" value="InterPro"/>
</dbReference>
<evidence type="ECO:0000313" key="2">
    <source>
        <dbReference type="EMBL" id="CAJ0557559.1"/>
    </source>
</evidence>
<protein>
    <recommendedName>
        <fullName evidence="1">HTH cro/C1-type domain-containing protein</fullName>
    </recommendedName>
</protein>
<dbReference type="CDD" id="cd00093">
    <property type="entry name" value="HTH_XRE"/>
    <property type="match status" value="1"/>
</dbReference>
<evidence type="ECO:0000259" key="1">
    <source>
        <dbReference type="PROSITE" id="PS50943"/>
    </source>
</evidence>
<sequence length="160" mass="17822">MLLRQAYAAVLQLLRARLDLSQHDIAQTVTQSHVSQLEAVKTSATLEVSQELAEALNLHPVSFLALVHAAQDQRSAREILRLAMEELDAIELLDAALPIQPEKLSPPQTVAADKKWEAVQELKKEGHSQAEVVQMLGMPRSTVGRYWHKKTRRGSLFSAL</sequence>
<dbReference type="GO" id="GO:0005634">
    <property type="term" value="C:nucleus"/>
    <property type="evidence" value="ECO:0007669"/>
    <property type="project" value="UniProtKB-ARBA"/>
</dbReference>
<dbReference type="EMBL" id="CATQJA010000045">
    <property type="protein sequence ID" value="CAJ0557559.1"/>
    <property type="molecule type" value="Genomic_DNA"/>
</dbReference>
<feature type="domain" description="HTH cro/C1-type" evidence="1">
    <location>
        <begin position="11"/>
        <end position="63"/>
    </location>
</feature>
<reference evidence="2" key="1">
    <citation type="submission" date="2023-06" db="EMBL/GenBank/DDBJ databases">
        <authorList>
            <person name="Delattre M."/>
        </authorList>
    </citation>
    <scope>NUCLEOTIDE SEQUENCE</scope>
    <source>
        <strain evidence="2">AF72</strain>
    </source>
</reference>
<name>A0AA36FP46_9BILA</name>
<organism evidence="2 3">
    <name type="scientific">Mesorhabditis spiculigera</name>
    <dbReference type="NCBI Taxonomy" id="96644"/>
    <lineage>
        <taxon>Eukaryota</taxon>
        <taxon>Metazoa</taxon>
        <taxon>Ecdysozoa</taxon>
        <taxon>Nematoda</taxon>
        <taxon>Chromadorea</taxon>
        <taxon>Rhabditida</taxon>
        <taxon>Rhabditina</taxon>
        <taxon>Rhabditomorpha</taxon>
        <taxon>Rhabditoidea</taxon>
        <taxon>Rhabditidae</taxon>
        <taxon>Mesorhabditinae</taxon>
        <taxon>Mesorhabditis</taxon>
    </lineage>
</organism>
<dbReference type="Gene3D" id="1.10.260.40">
    <property type="entry name" value="lambda repressor-like DNA-binding domains"/>
    <property type="match status" value="1"/>
</dbReference>
<dbReference type="PROSITE" id="PS50943">
    <property type="entry name" value="HTH_CROC1"/>
    <property type="match status" value="1"/>
</dbReference>
<dbReference type="Pfam" id="PF01381">
    <property type="entry name" value="HTH_3"/>
    <property type="match status" value="1"/>
</dbReference>
<dbReference type="InterPro" id="IPR010982">
    <property type="entry name" value="Lambda_DNA-bd_dom_sf"/>
</dbReference>